<accession>A0A0D0SIA1</accession>
<dbReference type="Proteomes" id="UP000321057">
    <property type="component" value="Unassembled WGS sequence"/>
</dbReference>
<dbReference type="GO" id="GO:0006412">
    <property type="term" value="P:translation"/>
    <property type="evidence" value="ECO:0007669"/>
    <property type="project" value="UniProtKB-UniRule"/>
</dbReference>
<dbReference type="STRING" id="1293.SH09_06795"/>
<evidence type="ECO:0000256" key="1">
    <source>
        <dbReference type="ARBA" id="ARBA00022980"/>
    </source>
</evidence>
<dbReference type="AlphaFoldDB" id="A0A0D0SIA1"/>
<dbReference type="GeneID" id="93845407"/>
<keyword evidence="1 3" id="KW-0689">Ribosomal protein</keyword>
<dbReference type="FunFam" id="3.30.1320.10:FF:000002">
    <property type="entry name" value="30S ribosomal protein S16"/>
    <property type="match status" value="1"/>
</dbReference>
<organism evidence="5 10">
    <name type="scientific">Staphylococcus gallinarum</name>
    <dbReference type="NCBI Taxonomy" id="1293"/>
    <lineage>
        <taxon>Bacteria</taxon>
        <taxon>Bacillati</taxon>
        <taxon>Bacillota</taxon>
        <taxon>Bacilli</taxon>
        <taxon>Bacillales</taxon>
        <taxon>Staphylococcaceae</taxon>
        <taxon>Staphylococcus</taxon>
    </lineage>
</organism>
<dbReference type="InterPro" id="IPR023803">
    <property type="entry name" value="Ribosomal_bS16_dom_sf"/>
</dbReference>
<dbReference type="PANTHER" id="PTHR12919">
    <property type="entry name" value="30S RIBOSOMAL PROTEIN S16"/>
    <property type="match status" value="1"/>
</dbReference>
<comment type="similarity">
    <text evidence="3">Belongs to the bacterial ribosomal protein bS16 family.</text>
</comment>
<dbReference type="Pfam" id="PF00886">
    <property type="entry name" value="Ribosomal_S16"/>
    <property type="match status" value="1"/>
</dbReference>
<dbReference type="OrthoDB" id="9807878at2"/>
<evidence type="ECO:0000313" key="9">
    <source>
        <dbReference type="Proteomes" id="UP000265541"/>
    </source>
</evidence>
<dbReference type="GO" id="GO:0005737">
    <property type="term" value="C:cytoplasm"/>
    <property type="evidence" value="ECO:0007669"/>
    <property type="project" value="UniProtKB-ARBA"/>
</dbReference>
<dbReference type="Proteomes" id="UP000255277">
    <property type="component" value="Unassembled WGS sequence"/>
</dbReference>
<dbReference type="EMBL" id="BKAX01000003">
    <property type="protein sequence ID" value="GEQ04933.1"/>
    <property type="molecule type" value="Genomic_DNA"/>
</dbReference>
<evidence type="ECO:0000313" key="4">
    <source>
        <dbReference type="EMBL" id="GEQ04933.1"/>
    </source>
</evidence>
<dbReference type="SUPFAM" id="SSF54565">
    <property type="entry name" value="Ribosomal protein S16"/>
    <property type="match status" value="1"/>
</dbReference>
<proteinExistence type="inferred from homology"/>
<name>A0A0D0SIA1_STAGA</name>
<evidence type="ECO:0000313" key="5">
    <source>
        <dbReference type="EMBL" id="RIL44582.1"/>
    </source>
</evidence>
<reference evidence="7 8" key="2">
    <citation type="submission" date="2018-06" db="EMBL/GenBank/DDBJ databases">
        <authorList>
            <consortium name="Pathogen Informatics"/>
            <person name="Doyle S."/>
        </authorList>
    </citation>
    <scope>NUCLEOTIDE SEQUENCE [LARGE SCALE GENOMIC DNA]</scope>
    <source>
        <strain evidence="7 8">NCTC12195</strain>
    </source>
</reference>
<gene>
    <name evidence="3 4" type="primary">rpsP</name>
    <name evidence="5" type="ORF">BUZ01_01005</name>
    <name evidence="6" type="ORF">BUZ14_10560</name>
    <name evidence="7" type="ORF">NCTC12195_02175</name>
    <name evidence="4" type="ORF">SGA02_07610</name>
</gene>
<protein>
    <recommendedName>
        <fullName evidence="3">Small ribosomal subunit protein bS16</fullName>
    </recommendedName>
</protein>
<dbReference type="EMBL" id="QYJN01000005">
    <property type="protein sequence ID" value="RIP33544.1"/>
    <property type="molecule type" value="Genomic_DNA"/>
</dbReference>
<evidence type="ECO:0000313" key="8">
    <source>
        <dbReference type="Proteomes" id="UP000255277"/>
    </source>
</evidence>
<evidence type="ECO:0000256" key="3">
    <source>
        <dbReference type="HAMAP-Rule" id="MF_00385"/>
    </source>
</evidence>
<evidence type="ECO:0000313" key="7">
    <source>
        <dbReference type="EMBL" id="SUM32726.1"/>
    </source>
</evidence>
<dbReference type="Gene3D" id="3.30.1320.10">
    <property type="match status" value="1"/>
</dbReference>
<evidence type="ECO:0000313" key="10">
    <source>
        <dbReference type="Proteomes" id="UP000283576"/>
    </source>
</evidence>
<evidence type="ECO:0000256" key="2">
    <source>
        <dbReference type="ARBA" id="ARBA00023274"/>
    </source>
</evidence>
<dbReference type="RefSeq" id="WP_042738873.1">
    <property type="nucleotide sequence ID" value="NZ_BKAX01000003.1"/>
</dbReference>
<sequence length="88" mass="10005">MAVKLRLTRLGSKRNPFYRIVAADARAPRDGRNIEQIGTYNPNNVNAPEVKIDEELALKWLSQGAKPTDTVRNILSREGILKKFDEQK</sequence>
<dbReference type="InterPro" id="IPR000307">
    <property type="entry name" value="Ribosomal_bS16"/>
</dbReference>
<dbReference type="PANTHER" id="PTHR12919:SF20">
    <property type="entry name" value="SMALL RIBOSOMAL SUBUNIT PROTEIN BS16M"/>
    <property type="match status" value="1"/>
</dbReference>
<dbReference type="GO" id="GO:0015935">
    <property type="term" value="C:small ribosomal subunit"/>
    <property type="evidence" value="ECO:0007669"/>
    <property type="project" value="TreeGrafter"/>
</dbReference>
<evidence type="ECO:0000313" key="6">
    <source>
        <dbReference type="EMBL" id="RIP33544.1"/>
    </source>
</evidence>
<dbReference type="NCBIfam" id="TIGR00002">
    <property type="entry name" value="S16"/>
    <property type="match status" value="1"/>
</dbReference>
<dbReference type="GO" id="GO:0003735">
    <property type="term" value="F:structural constituent of ribosome"/>
    <property type="evidence" value="ECO:0007669"/>
    <property type="project" value="InterPro"/>
</dbReference>
<reference evidence="4 11" key="4">
    <citation type="submission" date="2019-07" db="EMBL/GenBank/DDBJ databases">
        <title>Whole genome shotgun sequence of Staphylococcus gallinarum NBRC 109767.</title>
        <authorList>
            <person name="Hosoyama A."/>
            <person name="Uohara A."/>
            <person name="Ohji S."/>
            <person name="Ichikawa N."/>
        </authorList>
    </citation>
    <scope>NUCLEOTIDE SEQUENCE [LARGE SCALE GENOMIC DNA]</scope>
    <source>
        <strain evidence="4 11">NBRC 109767</strain>
    </source>
</reference>
<keyword evidence="2 3" id="KW-0687">Ribonucleoprotein</keyword>
<dbReference type="Proteomes" id="UP000265541">
    <property type="component" value="Unassembled WGS sequence"/>
</dbReference>
<reference evidence="9 10" key="1">
    <citation type="journal article" date="2016" name="Front. Microbiol.">
        <title>Comprehensive Phylogenetic Analysis of Bovine Non-aureus Staphylococci Species Based on Whole-Genome Sequencing.</title>
        <authorList>
            <person name="Naushad S."/>
            <person name="Barkema H.W."/>
            <person name="Luby C."/>
            <person name="Condas L.A."/>
            <person name="Nobrega D.B."/>
            <person name="Carson D.A."/>
            <person name="De Buck J."/>
        </authorList>
    </citation>
    <scope>NUCLEOTIDE SEQUENCE [LARGE SCALE GENOMIC DNA]</scope>
    <source>
        <strain evidence="5 10">SNUC 1388</strain>
        <strain evidence="6 9">SNUC 4781</strain>
    </source>
</reference>
<evidence type="ECO:0000313" key="11">
    <source>
        <dbReference type="Proteomes" id="UP000321057"/>
    </source>
</evidence>
<dbReference type="EMBL" id="UHDK01000001">
    <property type="protein sequence ID" value="SUM32726.1"/>
    <property type="molecule type" value="Genomic_DNA"/>
</dbReference>
<keyword evidence="11" id="KW-1185">Reference proteome</keyword>
<dbReference type="Proteomes" id="UP000283576">
    <property type="component" value="Unassembled WGS sequence"/>
</dbReference>
<dbReference type="HAMAP" id="MF_00385">
    <property type="entry name" value="Ribosomal_bS16"/>
    <property type="match status" value="1"/>
</dbReference>
<reference evidence="6" key="3">
    <citation type="submission" date="2018-09" db="EMBL/GenBank/DDBJ databases">
        <authorList>
            <person name="Parvin R."/>
            <person name="Begum J.A."/>
            <person name="Chowdhury E.H."/>
            <person name="Islam M.R."/>
            <person name="Harder T."/>
        </authorList>
    </citation>
    <scope>NUCLEOTIDE SEQUENCE</scope>
    <source>
        <strain evidence="6">SNUC 4781</strain>
    </source>
</reference>
<dbReference type="EMBL" id="QXRZ01000001">
    <property type="protein sequence ID" value="RIL44582.1"/>
    <property type="molecule type" value="Genomic_DNA"/>
</dbReference>